<reference evidence="1" key="1">
    <citation type="submission" date="2018-11" db="EMBL/GenBank/DDBJ databases">
        <authorList>
            <consortium name="Genoscope - CEA"/>
            <person name="William W."/>
        </authorList>
    </citation>
    <scope>NUCLEOTIDE SEQUENCE</scope>
</reference>
<accession>A0A3P6G199</accession>
<evidence type="ECO:0000313" key="1">
    <source>
        <dbReference type="EMBL" id="VDD58710.1"/>
    </source>
</evidence>
<dbReference type="AlphaFoldDB" id="A0A3P6G199"/>
<name>A0A3P6G199_BRAOL</name>
<sequence length="42" mass="5070">MISGSYIDFAVSWMLKSAEVWFFFTRRNLKDHERVSKRFPEG</sequence>
<proteinExistence type="predicted"/>
<organism evidence="1">
    <name type="scientific">Brassica oleracea</name>
    <name type="common">Wild cabbage</name>
    <dbReference type="NCBI Taxonomy" id="3712"/>
    <lineage>
        <taxon>Eukaryota</taxon>
        <taxon>Viridiplantae</taxon>
        <taxon>Streptophyta</taxon>
        <taxon>Embryophyta</taxon>
        <taxon>Tracheophyta</taxon>
        <taxon>Spermatophyta</taxon>
        <taxon>Magnoliopsida</taxon>
        <taxon>eudicotyledons</taxon>
        <taxon>Gunneridae</taxon>
        <taxon>Pentapetalae</taxon>
        <taxon>rosids</taxon>
        <taxon>malvids</taxon>
        <taxon>Brassicales</taxon>
        <taxon>Brassicaceae</taxon>
        <taxon>Brassiceae</taxon>
        <taxon>Brassica</taxon>
    </lineage>
</organism>
<gene>
    <name evidence="1" type="ORF">BOLC8T51939H</name>
</gene>
<protein>
    <submittedName>
        <fullName evidence="1">Uncharacterized protein</fullName>
    </submittedName>
</protein>
<dbReference type="EMBL" id="LR031879">
    <property type="protein sequence ID" value="VDD58710.1"/>
    <property type="molecule type" value="Genomic_DNA"/>
</dbReference>